<evidence type="ECO:0000313" key="1">
    <source>
        <dbReference type="EMBL" id="OCS84411.1"/>
    </source>
</evidence>
<keyword evidence="2" id="KW-1185">Reference proteome</keyword>
<reference evidence="1 2" key="1">
    <citation type="submission" date="2016-07" db="EMBL/GenBank/DDBJ databases">
        <title>Caryophanon latum genome sequencing.</title>
        <authorList>
            <person name="Verma A."/>
            <person name="Pal Y."/>
            <person name="Krishnamurthi S."/>
        </authorList>
    </citation>
    <scope>NUCLEOTIDE SEQUENCE [LARGE SCALE GENOMIC DNA]</scope>
    <source>
        <strain evidence="1 2">DSM 14151</strain>
    </source>
</reference>
<evidence type="ECO:0000313" key="2">
    <source>
        <dbReference type="Proteomes" id="UP000093482"/>
    </source>
</evidence>
<protein>
    <submittedName>
        <fullName evidence="1">CxxH/CxxC protein</fullName>
    </submittedName>
</protein>
<name>A0A1C0YB81_9BACL</name>
<dbReference type="EMBL" id="MATO01000078">
    <property type="protein sequence ID" value="OCS84411.1"/>
    <property type="molecule type" value="Genomic_DNA"/>
</dbReference>
<sequence>MEKYSCENHIDHALDMFVAEEKVFPTMDLLTEEQKLSTVCSYCDEHAVYIVSR</sequence>
<comment type="caution">
    <text evidence="1">The sequence shown here is derived from an EMBL/GenBank/DDBJ whole genome shotgun (WGS) entry which is preliminary data.</text>
</comment>
<dbReference type="AlphaFoldDB" id="A0A1C0YB81"/>
<gene>
    <name evidence="1" type="ORF">A6K76_03210</name>
</gene>
<accession>A0A1C0YB81</accession>
<dbReference type="NCBIfam" id="TIGR04129">
    <property type="entry name" value="CxxH_BA5709"/>
    <property type="match status" value="1"/>
</dbReference>
<dbReference type="RefSeq" id="WP_066466484.1">
    <property type="nucleotide sequence ID" value="NZ_MATO01000078.1"/>
</dbReference>
<dbReference type="OrthoDB" id="1652387at2"/>
<dbReference type="Proteomes" id="UP000093482">
    <property type="component" value="Unassembled WGS sequence"/>
</dbReference>
<proteinExistence type="predicted"/>
<organism evidence="1 2">
    <name type="scientific">Caryophanon latum</name>
    <dbReference type="NCBI Taxonomy" id="33977"/>
    <lineage>
        <taxon>Bacteria</taxon>
        <taxon>Bacillati</taxon>
        <taxon>Bacillota</taxon>
        <taxon>Bacilli</taxon>
        <taxon>Bacillales</taxon>
        <taxon>Caryophanaceae</taxon>
        <taxon>Caryophanon</taxon>
    </lineage>
</organism>
<dbReference type="InterPro" id="IPR025626">
    <property type="entry name" value="YyzF"/>
</dbReference>
<dbReference type="Pfam" id="PF14116">
    <property type="entry name" value="YyzF"/>
    <property type="match status" value="1"/>
</dbReference>